<dbReference type="SUPFAM" id="SSF46565">
    <property type="entry name" value="Chaperone J-domain"/>
    <property type="match status" value="1"/>
</dbReference>
<dbReference type="PROSITE" id="PS50076">
    <property type="entry name" value="DNAJ_2"/>
    <property type="match status" value="1"/>
</dbReference>
<dbReference type="GO" id="GO:0005737">
    <property type="term" value="C:cytoplasm"/>
    <property type="evidence" value="ECO:0007669"/>
    <property type="project" value="TreeGrafter"/>
</dbReference>
<dbReference type="PRINTS" id="PR00625">
    <property type="entry name" value="JDOMAIN"/>
</dbReference>
<dbReference type="Proteomes" id="UP000018144">
    <property type="component" value="Unassembled WGS sequence"/>
</dbReference>
<dbReference type="Pfam" id="PF23302">
    <property type="entry name" value="HTH_DNAJC9"/>
    <property type="match status" value="1"/>
</dbReference>
<proteinExistence type="predicted"/>
<dbReference type="PANTHER" id="PTHR44144:SF1">
    <property type="entry name" value="DNAJ HOMOLOG SUBFAMILY C MEMBER 9"/>
    <property type="match status" value="1"/>
</dbReference>
<dbReference type="OMA" id="WLDLWSK"/>
<reference evidence="3 4" key="1">
    <citation type="journal article" date="2013" name="PLoS Genet.">
        <title>The genome and development-dependent transcriptomes of Pyronema confluens: a window into fungal evolution.</title>
        <authorList>
            <person name="Traeger S."/>
            <person name="Altegoer F."/>
            <person name="Freitag M."/>
            <person name="Gabaldon T."/>
            <person name="Kempken F."/>
            <person name="Kumar A."/>
            <person name="Marcet-Houben M."/>
            <person name="Poggeler S."/>
            <person name="Stajich J.E."/>
            <person name="Nowrousian M."/>
        </authorList>
    </citation>
    <scope>NUCLEOTIDE SEQUENCE [LARGE SCALE GENOMIC DNA]</scope>
    <source>
        <strain evidence="4">CBS 100304</strain>
        <tissue evidence="3">Vegetative mycelium</tissue>
    </source>
</reference>
<feature type="compositionally biased region" description="Basic and acidic residues" evidence="1">
    <location>
        <begin position="325"/>
        <end position="334"/>
    </location>
</feature>
<feature type="compositionally biased region" description="Acidic residues" evidence="1">
    <location>
        <begin position="220"/>
        <end position="240"/>
    </location>
</feature>
<accession>U4KYJ1</accession>
<dbReference type="PROSITE" id="PS00636">
    <property type="entry name" value="DNAJ_1"/>
    <property type="match status" value="1"/>
</dbReference>
<dbReference type="AlphaFoldDB" id="U4KYJ1"/>
<dbReference type="Gene3D" id="1.10.287.110">
    <property type="entry name" value="DnaJ domain"/>
    <property type="match status" value="1"/>
</dbReference>
<evidence type="ECO:0000256" key="1">
    <source>
        <dbReference type="SAM" id="MobiDB-lite"/>
    </source>
</evidence>
<gene>
    <name evidence="3" type="ORF">PCON_03287</name>
</gene>
<organism evidence="3 4">
    <name type="scientific">Pyronema omphalodes (strain CBS 100304)</name>
    <name type="common">Pyronema confluens</name>
    <dbReference type="NCBI Taxonomy" id="1076935"/>
    <lineage>
        <taxon>Eukaryota</taxon>
        <taxon>Fungi</taxon>
        <taxon>Dikarya</taxon>
        <taxon>Ascomycota</taxon>
        <taxon>Pezizomycotina</taxon>
        <taxon>Pezizomycetes</taxon>
        <taxon>Pezizales</taxon>
        <taxon>Pyronemataceae</taxon>
        <taxon>Pyronema</taxon>
    </lineage>
</organism>
<dbReference type="Pfam" id="PF00226">
    <property type="entry name" value="DnaJ"/>
    <property type="match status" value="1"/>
</dbReference>
<keyword evidence="4" id="KW-1185">Reference proteome</keyword>
<dbReference type="GO" id="GO:0031072">
    <property type="term" value="F:heat shock protein binding"/>
    <property type="evidence" value="ECO:0007669"/>
    <property type="project" value="TreeGrafter"/>
</dbReference>
<dbReference type="InterPro" id="IPR001623">
    <property type="entry name" value="DnaJ_domain"/>
</dbReference>
<feature type="compositionally biased region" description="Basic residues" evidence="1">
    <location>
        <begin position="244"/>
        <end position="255"/>
    </location>
</feature>
<evidence type="ECO:0000313" key="4">
    <source>
        <dbReference type="Proteomes" id="UP000018144"/>
    </source>
</evidence>
<dbReference type="InterPro" id="IPR056453">
    <property type="entry name" value="HTH_DNAJC9"/>
</dbReference>
<feature type="domain" description="J" evidence="2">
    <location>
        <begin position="13"/>
        <end position="80"/>
    </location>
</feature>
<dbReference type="eggNOG" id="KOG0719">
    <property type="taxonomic scope" value="Eukaryota"/>
</dbReference>
<evidence type="ECO:0000313" key="3">
    <source>
        <dbReference type="EMBL" id="CCX04684.1"/>
    </source>
</evidence>
<dbReference type="CDD" id="cd06257">
    <property type="entry name" value="DnaJ"/>
    <property type="match status" value="1"/>
</dbReference>
<dbReference type="SMART" id="SM00271">
    <property type="entry name" value="DnaJ"/>
    <property type="match status" value="1"/>
</dbReference>
<dbReference type="EMBL" id="HF935214">
    <property type="protein sequence ID" value="CCX04684.1"/>
    <property type="molecule type" value="Genomic_DNA"/>
</dbReference>
<dbReference type="InterPro" id="IPR052594">
    <property type="entry name" value="J_domain-containing_protein"/>
</dbReference>
<dbReference type="OrthoDB" id="110024at2759"/>
<dbReference type="PANTHER" id="PTHR44144">
    <property type="entry name" value="DNAJ HOMOLOG SUBFAMILY C MEMBER 9"/>
    <property type="match status" value="1"/>
</dbReference>
<dbReference type="InterPro" id="IPR018253">
    <property type="entry name" value="DnaJ_domain_CS"/>
</dbReference>
<dbReference type="FunFam" id="1.10.287.110:FF:000110">
    <property type="entry name" value="DnaJ domain protein (AFU_orthologue AFUA_2G13210)"/>
    <property type="match status" value="1"/>
</dbReference>
<feature type="region of interest" description="Disordered" evidence="1">
    <location>
        <begin position="218"/>
        <end position="276"/>
    </location>
</feature>
<protein>
    <submittedName>
        <fullName evidence="3">Similar to Uncharacterized J domain-containing protein C1071.09c acc. no. Q9UTQ5</fullName>
    </submittedName>
</protein>
<feature type="region of interest" description="Disordered" evidence="1">
    <location>
        <begin position="303"/>
        <end position="342"/>
    </location>
</feature>
<evidence type="ECO:0000259" key="2">
    <source>
        <dbReference type="PROSITE" id="PS50076"/>
    </source>
</evidence>
<sequence>MSDSLPSNASELDPYAVLEVPNTATPAEIRTAYRKLALKCHPDKTPIAEREAAHTKFQELAFCYAILSDEARRKRYDTTGSTSESAFDEEGFDWKEFFSAQFKKVGADAIEEFRKEYQGSDEEKQAVLQAYTDGEGDMSYVFEHVMVSSILEDEERFRVIIDEAIKAGEVEGYKAYTKETKASKEKRRKAAKAEAKEAEEYAKELGVHDALFKNKKVAVEEEAEEAEADEEQEEEEEEEEVKPKKGLRGAPKKKAPTKEAPAKKAAPKKKAKKDEEDISALADLIKSRQQGRMGSLIANIEEKYGASAGKKKGTKRANPEISEEDFQKTQERVTRRSKRTMA</sequence>
<dbReference type="InterPro" id="IPR036869">
    <property type="entry name" value="J_dom_sf"/>
</dbReference>
<dbReference type="GO" id="GO:0005634">
    <property type="term" value="C:nucleus"/>
    <property type="evidence" value="ECO:0007669"/>
    <property type="project" value="TreeGrafter"/>
</dbReference>
<name>U4KYJ1_PYROM</name>